<dbReference type="SUPFAM" id="SSF63411">
    <property type="entry name" value="LuxS/MPP-like metallohydrolase"/>
    <property type="match status" value="4"/>
</dbReference>
<dbReference type="GO" id="GO:0046872">
    <property type="term" value="F:metal ion binding"/>
    <property type="evidence" value="ECO:0007669"/>
    <property type="project" value="InterPro"/>
</dbReference>
<dbReference type="Pfam" id="PF08367">
    <property type="entry name" value="M16C_assoc"/>
    <property type="match status" value="1"/>
</dbReference>
<accession>A0A0E9LXJ6</accession>
<dbReference type="AlphaFoldDB" id="A0A0E9LXJ6"/>
<dbReference type="InterPro" id="IPR007863">
    <property type="entry name" value="Peptidase_M16_C"/>
</dbReference>
<dbReference type="Pfam" id="PF05193">
    <property type="entry name" value="Peptidase_M16_C"/>
    <property type="match status" value="1"/>
</dbReference>
<name>A0A0E9LXJ6_9BACT</name>
<dbReference type="InterPro" id="IPR011249">
    <property type="entry name" value="Metalloenz_LuxS/M16"/>
</dbReference>
<dbReference type="RefSeq" id="WP_062125176.1">
    <property type="nucleotide sequence ID" value="NZ_BAZW01000021.1"/>
</dbReference>
<protein>
    <submittedName>
        <fullName evidence="4">Protein hypA</fullName>
    </submittedName>
</protein>
<feature type="domain" description="Peptidase M16C associated" evidence="3">
    <location>
        <begin position="484"/>
        <end position="734"/>
    </location>
</feature>
<dbReference type="GO" id="GO:0004222">
    <property type="term" value="F:metalloendopeptidase activity"/>
    <property type="evidence" value="ECO:0007669"/>
    <property type="project" value="TreeGrafter"/>
</dbReference>
<comment type="caution">
    <text evidence="4">The sequence shown here is derived from an EMBL/GenBank/DDBJ whole genome shotgun (WGS) entry which is preliminary data.</text>
</comment>
<proteinExistence type="predicted"/>
<dbReference type="InterPro" id="IPR055130">
    <property type="entry name" value="PreP_C"/>
</dbReference>
<keyword evidence="1" id="KW-0175">Coiled coil</keyword>
<evidence type="ECO:0000313" key="4">
    <source>
        <dbReference type="EMBL" id="GAO30307.1"/>
    </source>
</evidence>
<feature type="chain" id="PRO_5002428607" evidence="2">
    <location>
        <begin position="25"/>
        <end position="995"/>
    </location>
</feature>
<dbReference type="PANTHER" id="PTHR43016">
    <property type="entry name" value="PRESEQUENCE PROTEASE"/>
    <property type="match status" value="1"/>
</dbReference>
<dbReference type="InterPro" id="IPR013578">
    <property type="entry name" value="Peptidase_M16C_assoc"/>
</dbReference>
<dbReference type="SMART" id="SM01264">
    <property type="entry name" value="M16C_associated"/>
    <property type="match status" value="1"/>
</dbReference>
<reference evidence="4 5" key="1">
    <citation type="journal article" date="2015" name="Microbes Environ.">
        <title>Distribution and evolution of nitrogen fixation genes in the phylum bacteroidetes.</title>
        <authorList>
            <person name="Inoue J."/>
            <person name="Oshima K."/>
            <person name="Suda W."/>
            <person name="Sakamoto M."/>
            <person name="Iino T."/>
            <person name="Noda S."/>
            <person name="Hongoh Y."/>
            <person name="Hattori M."/>
            <person name="Ohkuma M."/>
        </authorList>
    </citation>
    <scope>NUCLEOTIDE SEQUENCE [LARGE SCALE GENOMIC DNA]</scope>
    <source>
        <strain evidence="4">JCM 15548</strain>
    </source>
</reference>
<dbReference type="PANTHER" id="PTHR43016:SF13">
    <property type="entry name" value="PRESEQUENCE PROTEASE, MITOCHONDRIAL"/>
    <property type="match status" value="1"/>
</dbReference>
<gene>
    <name evidence="4" type="ORF">JCM15548_12569</name>
</gene>
<keyword evidence="5" id="KW-1185">Reference proteome</keyword>
<feature type="coiled-coil region" evidence="1">
    <location>
        <begin position="495"/>
        <end position="531"/>
    </location>
</feature>
<evidence type="ECO:0000256" key="1">
    <source>
        <dbReference type="SAM" id="Coils"/>
    </source>
</evidence>
<evidence type="ECO:0000256" key="2">
    <source>
        <dbReference type="SAM" id="SignalP"/>
    </source>
</evidence>
<dbReference type="PROSITE" id="PS51257">
    <property type="entry name" value="PROKAR_LIPOPROTEIN"/>
    <property type="match status" value="1"/>
</dbReference>
<dbReference type="FunFam" id="3.30.830.10:FF:000034">
    <property type="entry name" value="presequence protease 1, chloroplastic/mitochondrial"/>
    <property type="match status" value="1"/>
</dbReference>
<dbReference type="GO" id="GO:0016485">
    <property type="term" value="P:protein processing"/>
    <property type="evidence" value="ECO:0007669"/>
    <property type="project" value="TreeGrafter"/>
</dbReference>
<dbReference type="OrthoDB" id="9811314at2"/>
<organism evidence="4 5">
    <name type="scientific">Geofilum rubicundum JCM 15548</name>
    <dbReference type="NCBI Taxonomy" id="1236989"/>
    <lineage>
        <taxon>Bacteria</taxon>
        <taxon>Pseudomonadati</taxon>
        <taxon>Bacteroidota</taxon>
        <taxon>Bacteroidia</taxon>
        <taxon>Marinilabiliales</taxon>
        <taxon>Marinilabiliaceae</taxon>
        <taxon>Geofilum</taxon>
    </lineage>
</organism>
<dbReference type="EMBL" id="BAZW01000021">
    <property type="protein sequence ID" value="GAO30307.1"/>
    <property type="molecule type" value="Genomic_DNA"/>
</dbReference>
<feature type="signal peptide" evidence="2">
    <location>
        <begin position="1"/>
        <end position="24"/>
    </location>
</feature>
<dbReference type="STRING" id="1236989.JCM15548_12569"/>
<dbReference type="Gene3D" id="3.30.830.10">
    <property type="entry name" value="Metalloenzyme, LuxS/M16 peptidase-like"/>
    <property type="match status" value="4"/>
</dbReference>
<dbReference type="Proteomes" id="UP000032900">
    <property type="component" value="Unassembled WGS sequence"/>
</dbReference>
<dbReference type="Pfam" id="PF22516">
    <property type="entry name" value="PreP_C"/>
    <property type="match status" value="1"/>
</dbReference>
<evidence type="ECO:0000313" key="5">
    <source>
        <dbReference type="Proteomes" id="UP000032900"/>
    </source>
</evidence>
<sequence length="995" mass="112708">MKHIALPLMTIVIMALLGACTKSASYQEGEVYHGFQLIENRFVEEVNANCLYFVHEKSGARLMKIAADDANKLFSVSFKTTPADDYGTPHIMEHSVLNGSKNFPVKSPFDQLLKGSLNTFLNAMTGSDFTTYPVASMNEKDYFNLMHVYMDAVFNPLLHSDPNILKQEGWHYELDSLDGDIVYKGVVYNEMKGAYSSPERELDYQIYKLLFPDNTYGVSSGGYPSAIPKLTQAYFKEFHNTYYHPSNSFVLLYGDADLDQELSFLDQNYFNAYETSDKVIEIPLQAPFDAKKTAVKPYSVPLESETEDQTFLSYNFVAGLNTDEELVMALDILSEALVNHESAPLRLAIQEAGIGKDIYAWVDNTMQNVFQVTVQNANLEDQEQFDDLFFNTLKHVVDSGFDTETVEGIVNRMEFRLREGNTPQKGLMYLFALKNSLLFDENPFAGLEFEKPLAAVKEGIKNGLLESIVQKHLIDNPHALLMVLEPQPGLENELAEKTTQELAEYKSSLNQEELEQLIADTKALKEAQQKEDSPEALATIPMLALSDVSEDVQWYETVEKSVSEVPVLHYNDFTNNIVYANLFFDMHALPKELIPYGRLMTELIGKLNTENYTFGELDNALNIHTGGFYTYLSSYLENNSDDQLLSKFVVTAKATEDKTGQLFDIASEILNHSKLEDVERLKEVITRHQSQVESEVKNNGIKYAMTRTTSYYTNRGMFNELTDGLSYYNFITDLTDNFDKNGAEIVEKLQQTASLLFNKQNLIAGITCSEENYVIYQQELKKFIGTLPNEKVQSNTWAFDFEVKNEGLTSSSMVQYVVKGYDYKKLGYEWDGKMQVLNQILSRDYLQNKIRVMGGAYGGWAQISSTGNALFASYRDPNLSETLENFDAAPEFLKAFDVDSTEMTRFIIGTISNMDRPTTASQRGSMAINNCFTKQTKAKLEAERHAVLTTSVEDIRSYEEMMADVLAQDVICVYGNDQKIKDNENLFMEIKSVTN</sequence>
<keyword evidence="2" id="KW-0732">Signal</keyword>
<evidence type="ECO:0000259" key="3">
    <source>
        <dbReference type="SMART" id="SM01264"/>
    </source>
</evidence>